<protein>
    <submittedName>
        <fullName evidence="2">Uncharacterized protein</fullName>
    </submittedName>
</protein>
<evidence type="ECO:0000313" key="2">
    <source>
        <dbReference type="EMBL" id="KAK7485934.1"/>
    </source>
</evidence>
<accession>A0ABD0KFT4</accession>
<proteinExistence type="predicted"/>
<comment type="caution">
    <text evidence="2">The sequence shown here is derived from an EMBL/GenBank/DDBJ whole genome shotgun (WGS) entry which is preliminary data.</text>
</comment>
<evidence type="ECO:0000313" key="3">
    <source>
        <dbReference type="Proteomes" id="UP001519460"/>
    </source>
</evidence>
<feature type="compositionally biased region" description="Basic and acidic residues" evidence="1">
    <location>
        <begin position="46"/>
        <end position="58"/>
    </location>
</feature>
<sequence length="139" mass="16226">MSRDFSLSDLHPDWTRVGKKKCRRLSKGRSGFPGGAQRTESSADVGGEKNKGLRMADHRRKMEDNALRLMVAEKAAKDERHRLLSDHLEAEKERRRLLAEREKQEREMKMYLEYVVDKSEKRKLEDMLRAALASKVKKD</sequence>
<gene>
    <name evidence="2" type="ORF">BaRGS_00022800</name>
</gene>
<name>A0ABD0KFT4_9CAEN</name>
<dbReference type="AlphaFoldDB" id="A0ABD0KFT4"/>
<feature type="region of interest" description="Disordered" evidence="1">
    <location>
        <begin position="18"/>
        <end position="58"/>
    </location>
</feature>
<keyword evidence="3" id="KW-1185">Reference proteome</keyword>
<evidence type="ECO:0000256" key="1">
    <source>
        <dbReference type="SAM" id="MobiDB-lite"/>
    </source>
</evidence>
<dbReference type="Proteomes" id="UP001519460">
    <property type="component" value="Unassembled WGS sequence"/>
</dbReference>
<feature type="compositionally biased region" description="Basic residues" evidence="1">
    <location>
        <begin position="18"/>
        <end position="27"/>
    </location>
</feature>
<reference evidence="2 3" key="1">
    <citation type="journal article" date="2023" name="Sci. Data">
        <title>Genome assembly of the Korean intertidal mud-creeper Batillaria attramentaria.</title>
        <authorList>
            <person name="Patra A.K."/>
            <person name="Ho P.T."/>
            <person name="Jun S."/>
            <person name="Lee S.J."/>
            <person name="Kim Y."/>
            <person name="Won Y.J."/>
        </authorList>
    </citation>
    <scope>NUCLEOTIDE SEQUENCE [LARGE SCALE GENOMIC DNA]</scope>
    <source>
        <strain evidence="2">Wonlab-2016</strain>
    </source>
</reference>
<organism evidence="2 3">
    <name type="scientific">Batillaria attramentaria</name>
    <dbReference type="NCBI Taxonomy" id="370345"/>
    <lineage>
        <taxon>Eukaryota</taxon>
        <taxon>Metazoa</taxon>
        <taxon>Spiralia</taxon>
        <taxon>Lophotrochozoa</taxon>
        <taxon>Mollusca</taxon>
        <taxon>Gastropoda</taxon>
        <taxon>Caenogastropoda</taxon>
        <taxon>Sorbeoconcha</taxon>
        <taxon>Cerithioidea</taxon>
        <taxon>Batillariidae</taxon>
        <taxon>Batillaria</taxon>
    </lineage>
</organism>
<dbReference type="EMBL" id="JACVVK020000186">
    <property type="protein sequence ID" value="KAK7485934.1"/>
    <property type="molecule type" value="Genomic_DNA"/>
</dbReference>